<feature type="signal peptide" evidence="2">
    <location>
        <begin position="1"/>
        <end position="19"/>
    </location>
</feature>
<dbReference type="HOGENOM" id="CLU_015931_0_0_10"/>
<reference evidence="3" key="1">
    <citation type="submission" date="2011-09" db="EMBL/GenBank/DDBJ databases">
        <title>The permanent draft genome of Mucilaginibacter paludis DSM 18603.</title>
        <authorList>
            <consortium name="US DOE Joint Genome Institute (JGI-PGF)"/>
            <person name="Lucas S."/>
            <person name="Han J."/>
            <person name="Lapidus A."/>
            <person name="Bruce D."/>
            <person name="Goodwin L."/>
            <person name="Pitluck S."/>
            <person name="Peters L."/>
            <person name="Kyrpides N."/>
            <person name="Mavromatis K."/>
            <person name="Ivanova N."/>
            <person name="Mikhailova N."/>
            <person name="Held B."/>
            <person name="Detter J.C."/>
            <person name="Tapia R."/>
            <person name="Han C."/>
            <person name="Land M."/>
            <person name="Hauser L."/>
            <person name="Markowitz V."/>
            <person name="Cheng J.-F."/>
            <person name="Hugenholtz P."/>
            <person name="Woyke T."/>
            <person name="Wu D."/>
            <person name="Tindall B."/>
            <person name="Brambilla E."/>
            <person name="Klenk H.-P."/>
            <person name="Eisen J.A."/>
        </authorList>
    </citation>
    <scope>NUCLEOTIDE SEQUENCE [LARGE SCALE GENOMIC DNA]</scope>
    <source>
        <strain evidence="3">DSM 18603</strain>
    </source>
</reference>
<dbReference type="STRING" id="714943.Mucpa_3642"/>
<dbReference type="AlphaFoldDB" id="H1XZP8"/>
<organism evidence="3 4">
    <name type="scientific">Mucilaginibacter paludis DSM 18603</name>
    <dbReference type="NCBI Taxonomy" id="714943"/>
    <lineage>
        <taxon>Bacteria</taxon>
        <taxon>Pseudomonadati</taxon>
        <taxon>Bacteroidota</taxon>
        <taxon>Sphingobacteriia</taxon>
        <taxon>Sphingobacteriales</taxon>
        <taxon>Sphingobacteriaceae</taxon>
        <taxon>Mucilaginibacter</taxon>
    </lineage>
</organism>
<name>H1XZP8_9SPHI</name>
<dbReference type="SUPFAM" id="SSF49464">
    <property type="entry name" value="Carboxypeptidase regulatory domain-like"/>
    <property type="match status" value="1"/>
</dbReference>
<dbReference type="Pfam" id="PF18939">
    <property type="entry name" value="DUF5686"/>
    <property type="match status" value="1"/>
</dbReference>
<dbReference type="RefSeq" id="WP_008508299.1">
    <property type="nucleotide sequence ID" value="NZ_CM001403.1"/>
</dbReference>
<dbReference type="Gene3D" id="2.60.40.1120">
    <property type="entry name" value="Carboxypeptidase-like, regulatory domain"/>
    <property type="match status" value="1"/>
</dbReference>
<keyword evidence="4" id="KW-1185">Reference proteome</keyword>
<evidence type="ECO:0000313" key="4">
    <source>
        <dbReference type="Proteomes" id="UP000002774"/>
    </source>
</evidence>
<dbReference type="OrthoDB" id="983143at2"/>
<evidence type="ECO:0000256" key="1">
    <source>
        <dbReference type="SAM" id="MobiDB-lite"/>
    </source>
</evidence>
<dbReference type="Proteomes" id="UP000002774">
    <property type="component" value="Chromosome"/>
</dbReference>
<dbReference type="InterPro" id="IPR043741">
    <property type="entry name" value="DUF5686"/>
</dbReference>
<keyword evidence="2" id="KW-0732">Signal</keyword>
<feature type="region of interest" description="Disordered" evidence="1">
    <location>
        <begin position="593"/>
        <end position="612"/>
    </location>
</feature>
<dbReference type="eggNOG" id="COG1470">
    <property type="taxonomic scope" value="Bacteria"/>
</dbReference>
<dbReference type="InterPro" id="IPR008969">
    <property type="entry name" value="CarboxyPept-like_regulatory"/>
</dbReference>
<evidence type="ECO:0000256" key="2">
    <source>
        <dbReference type="SAM" id="SignalP"/>
    </source>
</evidence>
<dbReference type="EMBL" id="CM001403">
    <property type="protein sequence ID" value="EHQ27740.1"/>
    <property type="molecule type" value="Genomic_DNA"/>
</dbReference>
<protein>
    <recommendedName>
        <fullName evidence="5">Carboxypeptidase-like regulatory domain-containing protein</fullName>
    </recommendedName>
</protein>
<sequence length="822" mass="94643">MRTIIVSLLVLCMSYGAMAQGYAVEGKVTDVHGLPLAFVPVYVKGTTNGTIANEVGVYKLRLQPGTYTVVFRVIGYEQQTEQVVIVDQNVKLNMKLEPESYTLESYLPQDTEVDSTYIIMQKVIAKRKFYLNQVKEYSCQVYLKADQKLLNAPQTFLKEDVAKVLNLDPNRRGIISLFESVSQFNVRKPGKVKEVMLGLKAAGGENPFGFNRATDLQVNLYENLLSWGGMSMRSYVSPIADNALRFYHYRLLQRFTDDDKTIDVIEVKPRHENEHVFHGVIYVIENDWRLYSADLHLYKRAHIDFVDTLNIREQYIPVRDSIWMPLSLNFSFTGKILGFKYVGYFLGVVNNYNIEPDFKPGYFNGEVFEVGKNINKKDSVFWNNYRAVPLLDDEKRYYHLFEAAEKKNNANHARDSVKSNNNKFRLIPYVLKNYKYHDPFKKITISVPSPTKVVFYNTVEGASVDIKPQFFKEYDRNKTLTVEPEARYGSSNKIFTFNTYVNYRYNPLKQGAVYGSFGSDFLDLNNSGTLSLFLNSLSTLFTGNNYLKLYKAEFASAGTQGEICNGILLNGQIEYAQRETVINTTLFAIGKDSTQLTSNDPRNPHPNPLDPNSNVPLFPNHVALSIRGSATITFNQQYTINPDGKFIEPTKYPRLRVNYRKGIPRFGSVVDYDFLSADFFQDQLKCGIYGYASYFISAGKFFNSKNLYYPDYKQFRGGQSFFFDSSLGSFHFLDYYTYSTDKRYFEAHYEHNFAGFFLGKLPYIRSLNIEEIIGGSFLTQELLPGYKEYYVGLKRSIVRLDYGFSYGRNLPVLQGFRFTYNF</sequence>
<accession>H1XZP8</accession>
<evidence type="ECO:0000313" key="3">
    <source>
        <dbReference type="EMBL" id="EHQ27740.1"/>
    </source>
</evidence>
<dbReference type="Pfam" id="PF13715">
    <property type="entry name" value="CarbopepD_reg_2"/>
    <property type="match status" value="1"/>
</dbReference>
<proteinExistence type="predicted"/>
<feature type="chain" id="PRO_5003557271" description="Carboxypeptidase-like regulatory domain-containing protein" evidence="2">
    <location>
        <begin position="20"/>
        <end position="822"/>
    </location>
</feature>
<evidence type="ECO:0008006" key="5">
    <source>
        <dbReference type="Google" id="ProtNLM"/>
    </source>
</evidence>
<gene>
    <name evidence="3" type="ORF">Mucpa_3642</name>
</gene>